<dbReference type="SMART" id="SM00181">
    <property type="entry name" value="EGF"/>
    <property type="match status" value="3"/>
</dbReference>
<dbReference type="PROSITE" id="PS50026">
    <property type="entry name" value="EGF_3"/>
    <property type="match status" value="1"/>
</dbReference>
<feature type="domain" description="EGF-like" evidence="3">
    <location>
        <begin position="403"/>
        <end position="438"/>
    </location>
</feature>
<dbReference type="PANTHER" id="PTHR40446">
    <property type="entry name" value="N-ACETYLGLUCOSAMINE-1-PHOSPHODIESTER ALPHA-N-ACETYLGLUCOSAMINIDASE"/>
    <property type="match status" value="1"/>
</dbReference>
<dbReference type="InterPro" id="IPR002049">
    <property type="entry name" value="LE_dom"/>
</dbReference>
<evidence type="ECO:0000313" key="5">
    <source>
        <dbReference type="Proteomes" id="UP001152320"/>
    </source>
</evidence>
<keyword evidence="1" id="KW-1015">Disulfide bond</keyword>
<dbReference type="Pfam" id="PF09992">
    <property type="entry name" value="NAGPA"/>
    <property type="match status" value="1"/>
</dbReference>
<dbReference type="AlphaFoldDB" id="A0A9Q1CCP5"/>
<dbReference type="InterPro" id="IPR000742">
    <property type="entry name" value="EGF"/>
</dbReference>
<organism evidence="4 5">
    <name type="scientific">Holothuria leucospilota</name>
    <name type="common">Black long sea cucumber</name>
    <name type="synonym">Mertensiothuria leucospilota</name>
    <dbReference type="NCBI Taxonomy" id="206669"/>
    <lineage>
        <taxon>Eukaryota</taxon>
        <taxon>Metazoa</taxon>
        <taxon>Echinodermata</taxon>
        <taxon>Eleutherozoa</taxon>
        <taxon>Echinozoa</taxon>
        <taxon>Holothuroidea</taxon>
        <taxon>Aspidochirotacea</taxon>
        <taxon>Aspidochirotida</taxon>
        <taxon>Holothuriidae</taxon>
        <taxon>Holothuria</taxon>
    </lineage>
</organism>
<accession>A0A9Q1CCP5</accession>
<feature type="transmembrane region" description="Helical" evidence="2">
    <location>
        <begin position="509"/>
        <end position="534"/>
    </location>
</feature>
<dbReference type="PROSITE" id="PS00022">
    <property type="entry name" value="EGF_1"/>
    <property type="match status" value="1"/>
</dbReference>
<keyword evidence="2" id="KW-0472">Membrane</keyword>
<keyword evidence="2" id="KW-0812">Transmembrane</keyword>
<keyword evidence="1" id="KW-0245">EGF-like domain</keyword>
<dbReference type="Pfam" id="PF23106">
    <property type="entry name" value="EGF_Teneurin"/>
    <property type="match status" value="1"/>
</dbReference>
<feature type="disulfide bond" evidence="1">
    <location>
        <begin position="428"/>
        <end position="437"/>
    </location>
</feature>
<keyword evidence="2" id="KW-1133">Transmembrane helix</keyword>
<proteinExistence type="predicted"/>
<dbReference type="OrthoDB" id="192253at2759"/>
<name>A0A9Q1CCP5_HOLLE</name>
<dbReference type="CDD" id="cd00055">
    <property type="entry name" value="EGF_Lam"/>
    <property type="match status" value="1"/>
</dbReference>
<evidence type="ECO:0000313" key="4">
    <source>
        <dbReference type="EMBL" id="KAJ8042249.1"/>
    </source>
</evidence>
<dbReference type="Gene3D" id="2.10.25.10">
    <property type="entry name" value="Laminin"/>
    <property type="match status" value="1"/>
</dbReference>
<dbReference type="Proteomes" id="UP001152320">
    <property type="component" value="Chromosome 5"/>
</dbReference>
<dbReference type="EMBL" id="JAIZAY010000005">
    <property type="protein sequence ID" value="KAJ8042249.1"/>
    <property type="molecule type" value="Genomic_DNA"/>
</dbReference>
<gene>
    <name evidence="4" type="ORF">HOLleu_13259</name>
</gene>
<evidence type="ECO:0000256" key="1">
    <source>
        <dbReference type="PROSITE-ProRule" id="PRU00076"/>
    </source>
</evidence>
<evidence type="ECO:0000259" key="3">
    <source>
        <dbReference type="PROSITE" id="PS50026"/>
    </source>
</evidence>
<dbReference type="GO" id="GO:0033299">
    <property type="term" value="P:secretion of lysosomal enzymes"/>
    <property type="evidence" value="ECO:0007669"/>
    <property type="project" value="TreeGrafter"/>
</dbReference>
<comment type="caution">
    <text evidence="4">The sequence shown here is derived from an EMBL/GenBank/DDBJ whole genome shotgun (WGS) entry which is preliminary data.</text>
</comment>
<evidence type="ECO:0000256" key="2">
    <source>
        <dbReference type="SAM" id="Phobius"/>
    </source>
</evidence>
<protein>
    <submittedName>
        <fullName evidence="4">N-acetylglucosamine-1-phosphodiester alpha-N-acetylglucosaminidase</fullName>
    </submittedName>
</protein>
<sequence>MYKFLILFDIVCHIYSKNFLLCTCRDLTDYLVDKQAKASTHSHRHVRDCQLKKYGNVTHETQASHGFASSDITLPITKVSHFMDEFDSQLGVPESNNGHFAVINDPAKTVSVLEPFAEGGCDEKYRASVVEMAKKHDCLIAVNAGFFNTHTGDCFGNIVSDGRFVKNSHGIQNAHFGIRKDGTLMFGYLTEEDVLDTTNPFIQLVGGVGWMIRDGENYLEESLKAECEDTEETGTVDHFFSVKSARTIIGSDSHGRVILAQVDGQTSHSGVSLKQLTTWLLEHGVVNAINLDGGGSATYVVNGSLVNYPSDKCSDHKFRCARQVSSIICVHKPLCTPPDCSGHGECVLGKCRCTGNWEGPECSTLVCGASNCSGNGTCTEGGCECNAGFGAPDCSIPCLPLQYGPNCQSKCLCQNGGYCEPVTGACLCMDGYTGEFCEQVCPYGTYGQECMKQCDCFIESCPCHHVTGSCSLQQNESFWTPIMSAGQCLANREIERQQLVPYVPLQENVFFFSSLVLSALLFVSLVCNIVLFCIKCSCHWSSSSPGLSTSNRGYWRLSVDDSDGL</sequence>
<reference evidence="4" key="1">
    <citation type="submission" date="2021-10" db="EMBL/GenBank/DDBJ databases">
        <title>Tropical sea cucumber genome reveals ecological adaptation and Cuvierian tubules defense mechanism.</title>
        <authorList>
            <person name="Chen T."/>
        </authorList>
    </citation>
    <scope>NUCLEOTIDE SEQUENCE</scope>
    <source>
        <strain evidence="4">Nanhai2018</strain>
        <tissue evidence="4">Muscle</tissue>
    </source>
</reference>
<keyword evidence="5" id="KW-1185">Reference proteome</keyword>
<dbReference type="InterPro" id="IPR018711">
    <property type="entry name" value="NAGPA"/>
</dbReference>
<dbReference type="Gene3D" id="2.170.300.10">
    <property type="entry name" value="Tie2 ligand-binding domain superfamily"/>
    <property type="match status" value="1"/>
</dbReference>
<comment type="caution">
    <text evidence="1">Lacks conserved residue(s) required for the propagation of feature annotation.</text>
</comment>
<dbReference type="PANTHER" id="PTHR40446:SF2">
    <property type="entry name" value="N-ACETYLGLUCOSAMINE-1-PHOSPHODIESTER ALPHA-N-ACETYLGLUCOSAMINIDASE"/>
    <property type="match status" value="1"/>
</dbReference>